<keyword evidence="7" id="KW-0520">NAD</keyword>
<keyword evidence="8 10" id="KW-0472">Membrane</keyword>
<evidence type="ECO:0000256" key="6">
    <source>
        <dbReference type="ARBA" id="ARBA00022989"/>
    </source>
</evidence>
<comment type="subcellular location">
    <subcellularLocation>
        <location evidence="1">Membrane</location>
        <topology evidence="1">Multi-pass membrane protein</topology>
    </subcellularLocation>
</comment>
<dbReference type="GO" id="GO:0016020">
    <property type="term" value="C:membrane"/>
    <property type="evidence" value="ECO:0007669"/>
    <property type="project" value="UniProtKB-SubCell"/>
</dbReference>
<evidence type="ECO:0000256" key="1">
    <source>
        <dbReference type="ARBA" id="ARBA00004141"/>
    </source>
</evidence>
<gene>
    <name evidence="11" type="primary">nad4l</name>
</gene>
<keyword evidence="5" id="KW-1278">Translocase</keyword>
<evidence type="ECO:0000256" key="5">
    <source>
        <dbReference type="ARBA" id="ARBA00022967"/>
    </source>
</evidence>
<evidence type="ECO:0000256" key="2">
    <source>
        <dbReference type="ARBA" id="ARBA00010519"/>
    </source>
</evidence>
<sequence>MFIFSLFVIIFILGTISVFYNNKFLLSVIISLEFLLLNTITLIIYSGIINNETQLIQAAIFILALSAIEASVGVSIVALLSRNLSEVTFNKLNALKN</sequence>
<evidence type="ECO:0000256" key="7">
    <source>
        <dbReference type="ARBA" id="ARBA00023027"/>
    </source>
</evidence>
<dbReference type="Gene3D" id="1.10.287.3510">
    <property type="match status" value="1"/>
</dbReference>
<dbReference type="Pfam" id="PF00420">
    <property type="entry name" value="Oxidored_q2"/>
    <property type="match status" value="1"/>
</dbReference>
<reference evidence="11" key="1">
    <citation type="submission" date="2022-03" db="EMBL/GenBank/DDBJ databases">
        <authorList>
            <person name="Shi W."/>
            <person name="Mo J."/>
        </authorList>
    </citation>
    <scope>NUCLEOTIDE SEQUENCE</scope>
</reference>
<name>A0AAU6PX52_9ECHI</name>
<feature type="transmembrane region" description="Helical" evidence="10">
    <location>
        <begin position="27"/>
        <end position="48"/>
    </location>
</feature>
<evidence type="ECO:0000256" key="4">
    <source>
        <dbReference type="ARBA" id="ARBA00022692"/>
    </source>
</evidence>
<feature type="transmembrane region" description="Helical" evidence="10">
    <location>
        <begin position="60"/>
        <end position="80"/>
    </location>
</feature>
<dbReference type="EMBL" id="ON051653">
    <property type="protein sequence ID" value="WYA87110.1"/>
    <property type="molecule type" value="Genomic_DNA"/>
</dbReference>
<proteinExistence type="inferred from homology"/>
<evidence type="ECO:0000256" key="8">
    <source>
        <dbReference type="ARBA" id="ARBA00023136"/>
    </source>
</evidence>
<dbReference type="InterPro" id="IPR039428">
    <property type="entry name" value="NUOK/Mnh_C1-like"/>
</dbReference>
<keyword evidence="6 10" id="KW-1133">Transmembrane helix</keyword>
<evidence type="ECO:0000256" key="9">
    <source>
        <dbReference type="ARBA" id="ARBA00031586"/>
    </source>
</evidence>
<evidence type="ECO:0000256" key="10">
    <source>
        <dbReference type="SAM" id="Phobius"/>
    </source>
</evidence>
<geneLocation type="mitochondrion" evidence="11"/>
<organism evidence="11">
    <name type="scientific">Ophiothrix scotiosa</name>
    <dbReference type="NCBI Taxonomy" id="3135525"/>
    <lineage>
        <taxon>Eukaryota</taxon>
        <taxon>Metazoa</taxon>
        <taxon>Echinodermata</taxon>
        <taxon>Eleutherozoa</taxon>
        <taxon>Asterozoa</taxon>
        <taxon>Ophiuroidea</taxon>
        <taxon>Myophiuroidea</taxon>
        <taxon>Metophiurida</taxon>
        <taxon>Ophintegrida</taxon>
        <taxon>Amphilepidida</taxon>
        <taxon>Ophiurina</taxon>
        <taxon>Gnathophiurina</taxon>
        <taxon>Ophiactoidea</taxon>
        <taxon>Ophiotrichidae</taxon>
        <taxon>Ophiothrix</taxon>
    </lineage>
</organism>
<keyword evidence="4 10" id="KW-0812">Transmembrane</keyword>
<accession>A0AAU6PX52</accession>
<dbReference type="AlphaFoldDB" id="A0AAU6PX52"/>
<keyword evidence="11" id="KW-0496">Mitochondrion</keyword>
<evidence type="ECO:0000313" key="11">
    <source>
        <dbReference type="EMBL" id="WYA87110.1"/>
    </source>
</evidence>
<protein>
    <recommendedName>
        <fullName evidence="3">NADH-ubiquinone oxidoreductase chain 4L</fullName>
    </recommendedName>
    <alternativeName>
        <fullName evidence="9">NADH dehydrogenase subunit 4L</fullName>
    </alternativeName>
</protein>
<evidence type="ECO:0000256" key="3">
    <source>
        <dbReference type="ARBA" id="ARBA00016612"/>
    </source>
</evidence>
<comment type="similarity">
    <text evidence="2">Belongs to the complex I subunit 4L family.</text>
</comment>